<dbReference type="Pfam" id="PF13563">
    <property type="entry name" value="2_5_RNA_ligase2"/>
    <property type="match status" value="1"/>
</dbReference>
<proteinExistence type="predicted"/>
<accession>A0A1T4K9K9</accession>
<evidence type="ECO:0000313" key="2">
    <source>
        <dbReference type="Proteomes" id="UP000190888"/>
    </source>
</evidence>
<gene>
    <name evidence="1" type="ORF">SAMN04488132_101551</name>
</gene>
<keyword evidence="2" id="KW-1185">Reference proteome</keyword>
<dbReference type="STRING" id="413434.SAMN04488132_101551"/>
<dbReference type="SUPFAM" id="SSF55144">
    <property type="entry name" value="LigT-like"/>
    <property type="match status" value="1"/>
</dbReference>
<keyword evidence="1" id="KW-0436">Ligase</keyword>
<protein>
    <submittedName>
        <fullName evidence="1">2'-5' RNA ligase superfamily protein</fullName>
    </submittedName>
</protein>
<dbReference type="EMBL" id="FUWH01000001">
    <property type="protein sequence ID" value="SJZ39091.1"/>
    <property type="molecule type" value="Genomic_DNA"/>
</dbReference>
<dbReference type="GO" id="GO:0016874">
    <property type="term" value="F:ligase activity"/>
    <property type="evidence" value="ECO:0007669"/>
    <property type="project" value="UniProtKB-KW"/>
</dbReference>
<dbReference type="RefSeq" id="WP_078829879.1">
    <property type="nucleotide sequence ID" value="NZ_FUWH01000001.1"/>
</dbReference>
<evidence type="ECO:0000313" key="1">
    <source>
        <dbReference type="EMBL" id="SJZ39091.1"/>
    </source>
</evidence>
<name>A0A1T4K9K9_9BACT</name>
<dbReference type="Proteomes" id="UP000190888">
    <property type="component" value="Unassembled WGS sequence"/>
</dbReference>
<dbReference type="AlphaFoldDB" id="A0A1T4K9K9"/>
<dbReference type="OrthoDB" id="793003at2"/>
<organism evidence="1 2">
    <name type="scientific">Sediminibacterium ginsengisoli</name>
    <dbReference type="NCBI Taxonomy" id="413434"/>
    <lineage>
        <taxon>Bacteria</taxon>
        <taxon>Pseudomonadati</taxon>
        <taxon>Bacteroidota</taxon>
        <taxon>Chitinophagia</taxon>
        <taxon>Chitinophagales</taxon>
        <taxon>Chitinophagaceae</taxon>
        <taxon>Sediminibacterium</taxon>
    </lineage>
</organism>
<dbReference type="Gene3D" id="3.90.1140.10">
    <property type="entry name" value="Cyclic phosphodiesterase"/>
    <property type="match status" value="1"/>
</dbReference>
<reference evidence="1 2" key="1">
    <citation type="submission" date="2017-02" db="EMBL/GenBank/DDBJ databases">
        <authorList>
            <person name="Peterson S.W."/>
        </authorList>
    </citation>
    <scope>NUCLEOTIDE SEQUENCE [LARGE SCALE GENOMIC DNA]</scope>
    <source>
        <strain evidence="1 2">DSM 22335</strain>
    </source>
</reference>
<sequence length="181" mass="20066">MATVPPLIITLGISPDAASYFTELRNIHYPAHANLLNAHLTLFHRLPSDEKEIHSILSAAVMQQAMELAVTGIVLWKKGVAFTIDSPQLQEFHSGLQHALEKWTCAKDQKPLKPHITIQNKVTAFKASLTHKKLAAGFVPFTILATGLDCFHFSKGKWERIAFYPFGETAHKKTGSFLPAP</sequence>
<dbReference type="InterPro" id="IPR009097">
    <property type="entry name" value="Cyclic_Pdiesterase"/>
</dbReference>